<dbReference type="RefSeq" id="XP_047757560.1">
    <property type="nucleotide sequence ID" value="XM_047901538.1"/>
</dbReference>
<reference evidence="2" key="1">
    <citation type="submission" date="2021-12" db="EMBL/GenBank/DDBJ databases">
        <authorList>
            <person name="Zaccaron A."/>
            <person name="Stergiopoulos I."/>
        </authorList>
    </citation>
    <scope>NUCLEOTIDE SEQUENCE</scope>
    <source>
        <strain evidence="2">Race5_Kim</strain>
    </source>
</reference>
<sequence>MNLNQQQQEARDTVHVRFDHCAPGLPRPYRIGTGVNLKLDAGLWLLHTKTQARCNHLRLKPVVQDFRTQKSDVLTFTAVLFDRSDCRNIYAKLDWQHDFRTATLRDLFSTAELTEATQTGKRLVILVRIGWIWDSAARWHSVLEEFQPSVQFWTPDAHNPREDRREEPEEVPPRQASHPDISATAVLHIKIPPKGPCQVSYHGIGEQAKVDSDQHMSLLYGRWGLPKLTFQKDTPLPGVGLSDPKTPLHLAVRLINQLQLMGLDQVTLPAHVRIDLASCEVTATRIKTAIRYALDQTKQRFDHGKAKDDLTRTKRLFESGSSNDWKVELWVLPQGHDVMTFHAYEGTSLANFCMPGWEGHGLYMEAHIVPADIHYTLQSEVPAPPKTVDQEESEGSESSDASAEIDANTVDLYGYDGDATGVENFRYQQRLGPARLDWPTTYFEYFLYVDLIPSSGRSETADGESGTTSSMQRATLQAILNKRHTVDDYDNRETQHLTVADGSHSSTDVPDIIYYLGINVINSLHALSLDDVQIPPILMRTSQPASLTTSSVFRRIFDALESPAGLTQEAEDALSRLFHNEIKQKWRLQLWYLPQGEGSTVMYVPREISWNQLLVESDHTLYLEAHAIPVVRDEDEQTISTPEKKIDKGKGRATVADLMEDEDELDADDGLSGATGGNDMDGWSSFEKKIDKSKGRALDVDVTRGEDGANADQESAGNGGWTDNSYVAQWPQDDARSNPEDVDGLSNALGTANLSDSQQEMNHPDFQRAIEKSLQDQHPQNNSQRPSPSPRILDLPEGSAAAERRRLREDREANNVIDEALEQNVDETLGANFYQDGEEEGNWDEE</sequence>
<protein>
    <submittedName>
        <fullName evidence="2">Uncharacterized protein</fullName>
    </submittedName>
</protein>
<proteinExistence type="predicted"/>
<feature type="region of interest" description="Disordered" evidence="1">
    <location>
        <begin position="383"/>
        <end position="403"/>
    </location>
</feature>
<evidence type="ECO:0000313" key="3">
    <source>
        <dbReference type="Proteomes" id="UP000756132"/>
    </source>
</evidence>
<keyword evidence="3" id="KW-1185">Reference proteome</keyword>
<evidence type="ECO:0000313" key="2">
    <source>
        <dbReference type="EMBL" id="UJO13194.1"/>
    </source>
</evidence>
<dbReference type="EMBL" id="CP090164">
    <property type="protein sequence ID" value="UJO13194.1"/>
    <property type="molecule type" value="Genomic_DNA"/>
</dbReference>
<name>A0A9Q8L9I6_PASFU</name>
<feature type="compositionally biased region" description="Polar residues" evidence="1">
    <location>
        <begin position="748"/>
        <end position="761"/>
    </location>
</feature>
<dbReference type="KEGG" id="ffu:CLAFUR5_02390"/>
<dbReference type="Proteomes" id="UP000756132">
    <property type="component" value="Chromosome 2"/>
</dbReference>
<feature type="region of interest" description="Disordered" evidence="1">
    <location>
        <begin position="665"/>
        <end position="685"/>
    </location>
</feature>
<dbReference type="GeneID" id="71982268"/>
<feature type="compositionally biased region" description="Acidic residues" evidence="1">
    <location>
        <begin position="836"/>
        <end position="846"/>
    </location>
</feature>
<feature type="region of interest" description="Disordered" evidence="1">
    <location>
        <begin position="702"/>
        <end position="846"/>
    </location>
</feature>
<dbReference type="OrthoDB" id="10594945at2759"/>
<reference evidence="2" key="2">
    <citation type="journal article" date="2022" name="Microb. Genom.">
        <title>A chromosome-scale genome assembly of the tomato pathogen Cladosporium fulvum reveals a compartmentalized genome architecture and the presence of a dispensable chromosome.</title>
        <authorList>
            <person name="Zaccaron A.Z."/>
            <person name="Chen L.H."/>
            <person name="Samaras A."/>
            <person name="Stergiopoulos I."/>
        </authorList>
    </citation>
    <scope>NUCLEOTIDE SEQUENCE</scope>
    <source>
        <strain evidence="2">Race5_Kim</strain>
    </source>
</reference>
<feature type="compositionally biased region" description="Basic and acidic residues" evidence="1">
    <location>
        <begin position="762"/>
        <end position="775"/>
    </location>
</feature>
<feature type="compositionally biased region" description="Polar residues" evidence="1">
    <location>
        <begin position="712"/>
        <end position="727"/>
    </location>
</feature>
<feature type="compositionally biased region" description="Basic and acidic residues" evidence="1">
    <location>
        <begin position="158"/>
        <end position="167"/>
    </location>
</feature>
<dbReference type="OMA" id="YHIGINI"/>
<dbReference type="AlphaFoldDB" id="A0A9Q8L9I6"/>
<gene>
    <name evidence="2" type="ORF">CLAFUR5_02390</name>
</gene>
<organism evidence="2 3">
    <name type="scientific">Passalora fulva</name>
    <name type="common">Tomato leaf mold</name>
    <name type="synonym">Cladosporium fulvum</name>
    <dbReference type="NCBI Taxonomy" id="5499"/>
    <lineage>
        <taxon>Eukaryota</taxon>
        <taxon>Fungi</taxon>
        <taxon>Dikarya</taxon>
        <taxon>Ascomycota</taxon>
        <taxon>Pezizomycotina</taxon>
        <taxon>Dothideomycetes</taxon>
        <taxon>Dothideomycetidae</taxon>
        <taxon>Mycosphaerellales</taxon>
        <taxon>Mycosphaerellaceae</taxon>
        <taxon>Fulvia</taxon>
    </lineage>
</organism>
<evidence type="ECO:0000256" key="1">
    <source>
        <dbReference type="SAM" id="MobiDB-lite"/>
    </source>
</evidence>
<feature type="region of interest" description="Disordered" evidence="1">
    <location>
        <begin position="153"/>
        <end position="179"/>
    </location>
</feature>
<feature type="compositionally biased region" description="Basic and acidic residues" evidence="1">
    <location>
        <begin position="802"/>
        <end position="813"/>
    </location>
</feature>
<accession>A0A9Q8L9I6</accession>